<keyword evidence="9" id="KW-0289">Folate biosynthesis</keyword>
<dbReference type="Pfam" id="PF01288">
    <property type="entry name" value="HPPK"/>
    <property type="match status" value="1"/>
</dbReference>
<evidence type="ECO:0000256" key="2">
    <source>
        <dbReference type="ARBA" id="ARBA00005810"/>
    </source>
</evidence>
<evidence type="ECO:0000256" key="8">
    <source>
        <dbReference type="ARBA" id="ARBA00022840"/>
    </source>
</evidence>
<evidence type="ECO:0000256" key="1">
    <source>
        <dbReference type="ARBA" id="ARBA00005051"/>
    </source>
</evidence>
<gene>
    <name evidence="14" type="ORF">EV685_3159</name>
</gene>
<keyword evidence="5" id="KW-0808">Transferase</keyword>
<dbReference type="Gene3D" id="3.30.70.560">
    <property type="entry name" value="7,8-Dihydro-6-hydroxymethylpterin-pyrophosphokinase HPPK"/>
    <property type="match status" value="1"/>
</dbReference>
<sequence>MDTTVRCHVALGANLGDLHATLDAACAALREQPGCRWIGESARYRSAPIDSSGPEYLNSVVALDVRDDDARAPWHLLAALQAIEARHGRERPYRNAPRTLDLDLLLWGDRVIDDAVLTVPHPRLHLRAFVLRPLLDLAPDLVLPGLGRARDHLDAVANQAIERLA</sequence>
<proteinExistence type="inferred from homology"/>
<dbReference type="PROSITE" id="PS00794">
    <property type="entry name" value="HPPK"/>
    <property type="match status" value="1"/>
</dbReference>
<name>A0A4Q7LDG1_9BURK</name>
<comment type="function">
    <text evidence="10">Catalyzes the transfer of pyrophosphate from adenosine triphosphate (ATP) to 6-hydroxymethyl-7,8-dihydropterin, an enzymatic step in folate biosynthesis pathway.</text>
</comment>
<dbReference type="AlphaFoldDB" id="A0A4Q7LDG1"/>
<dbReference type="EMBL" id="SGWV01000011">
    <property type="protein sequence ID" value="RZS51973.1"/>
    <property type="molecule type" value="Genomic_DNA"/>
</dbReference>
<evidence type="ECO:0000256" key="6">
    <source>
        <dbReference type="ARBA" id="ARBA00022741"/>
    </source>
</evidence>
<dbReference type="GO" id="GO:0016301">
    <property type="term" value="F:kinase activity"/>
    <property type="evidence" value="ECO:0007669"/>
    <property type="project" value="UniProtKB-KW"/>
</dbReference>
<dbReference type="CDD" id="cd00483">
    <property type="entry name" value="HPPK"/>
    <property type="match status" value="1"/>
</dbReference>
<comment type="pathway">
    <text evidence="1">Cofactor biosynthesis; tetrahydrofolate biosynthesis; 2-amino-4-hydroxy-6-hydroxymethyl-7,8-dihydropteridine diphosphate from 7,8-dihydroneopterin triphosphate: step 4/4.</text>
</comment>
<dbReference type="NCBIfam" id="TIGR01498">
    <property type="entry name" value="folK"/>
    <property type="match status" value="1"/>
</dbReference>
<evidence type="ECO:0000256" key="12">
    <source>
        <dbReference type="ARBA" id="ARBA00033413"/>
    </source>
</evidence>
<dbReference type="OrthoDB" id="9808041at2"/>
<dbReference type="GO" id="GO:0005524">
    <property type="term" value="F:ATP binding"/>
    <property type="evidence" value="ECO:0007669"/>
    <property type="project" value="UniProtKB-KW"/>
</dbReference>
<comment type="caution">
    <text evidence="14">The sequence shown here is derived from an EMBL/GenBank/DDBJ whole genome shotgun (WGS) entry which is preliminary data.</text>
</comment>
<accession>A0A4Q7LDG1</accession>
<dbReference type="InterPro" id="IPR035907">
    <property type="entry name" value="Hppk_sf"/>
</dbReference>
<keyword evidence="6" id="KW-0547">Nucleotide-binding</keyword>
<dbReference type="GO" id="GO:0046656">
    <property type="term" value="P:folic acid biosynthetic process"/>
    <property type="evidence" value="ECO:0007669"/>
    <property type="project" value="UniProtKB-KW"/>
</dbReference>
<organism evidence="14 15">
    <name type="scientific">Sphaerotilus mobilis</name>
    <dbReference type="NCBI Taxonomy" id="47994"/>
    <lineage>
        <taxon>Bacteria</taxon>
        <taxon>Pseudomonadati</taxon>
        <taxon>Pseudomonadota</taxon>
        <taxon>Betaproteobacteria</taxon>
        <taxon>Burkholderiales</taxon>
        <taxon>Sphaerotilaceae</taxon>
        <taxon>Sphaerotilus</taxon>
    </lineage>
</organism>
<keyword evidence="7 14" id="KW-0418">Kinase</keyword>
<dbReference type="SUPFAM" id="SSF55083">
    <property type="entry name" value="6-hydroxymethyl-7,8-dihydropterin pyrophosphokinase, HPPK"/>
    <property type="match status" value="1"/>
</dbReference>
<dbReference type="GO" id="GO:0003848">
    <property type="term" value="F:2-amino-4-hydroxy-6-hydroxymethyldihydropteridine diphosphokinase activity"/>
    <property type="evidence" value="ECO:0007669"/>
    <property type="project" value="UniProtKB-EC"/>
</dbReference>
<evidence type="ECO:0000256" key="10">
    <source>
        <dbReference type="ARBA" id="ARBA00029409"/>
    </source>
</evidence>
<evidence type="ECO:0000256" key="11">
    <source>
        <dbReference type="ARBA" id="ARBA00029766"/>
    </source>
</evidence>
<dbReference type="RefSeq" id="WP_130482997.1">
    <property type="nucleotide sequence ID" value="NZ_SGWV01000011.1"/>
</dbReference>
<evidence type="ECO:0000256" key="3">
    <source>
        <dbReference type="ARBA" id="ARBA00013253"/>
    </source>
</evidence>
<evidence type="ECO:0000313" key="14">
    <source>
        <dbReference type="EMBL" id="RZS51973.1"/>
    </source>
</evidence>
<feature type="domain" description="7,8-dihydro-6-hydroxymethylpterin-pyrophosphokinase" evidence="13">
    <location>
        <begin position="94"/>
        <end position="105"/>
    </location>
</feature>
<keyword evidence="15" id="KW-1185">Reference proteome</keyword>
<evidence type="ECO:0000256" key="5">
    <source>
        <dbReference type="ARBA" id="ARBA00022679"/>
    </source>
</evidence>
<dbReference type="PANTHER" id="PTHR43071:SF1">
    <property type="entry name" value="2-AMINO-4-HYDROXY-6-HYDROXYMETHYLDIHYDROPTERIDINE PYROPHOSPHOKINASE"/>
    <property type="match status" value="1"/>
</dbReference>
<evidence type="ECO:0000313" key="15">
    <source>
        <dbReference type="Proteomes" id="UP000293433"/>
    </source>
</evidence>
<dbReference type="Proteomes" id="UP000293433">
    <property type="component" value="Unassembled WGS sequence"/>
</dbReference>
<comment type="similarity">
    <text evidence="2">Belongs to the HPPK family.</text>
</comment>
<dbReference type="UniPathway" id="UPA00077">
    <property type="reaction ID" value="UER00155"/>
</dbReference>
<evidence type="ECO:0000256" key="4">
    <source>
        <dbReference type="ARBA" id="ARBA00016218"/>
    </source>
</evidence>
<protein>
    <recommendedName>
        <fullName evidence="4">2-amino-4-hydroxy-6-hydroxymethyldihydropteridine pyrophosphokinase</fullName>
        <ecNumber evidence="3">2.7.6.3</ecNumber>
    </recommendedName>
    <alternativeName>
        <fullName evidence="11">6-hydroxymethyl-7,8-dihydropterin pyrophosphokinase</fullName>
    </alternativeName>
    <alternativeName>
        <fullName evidence="12">7,8-dihydro-6-hydroxymethylpterin-pyrophosphokinase</fullName>
    </alternativeName>
</protein>
<dbReference type="GO" id="GO:0046654">
    <property type="term" value="P:tetrahydrofolate biosynthetic process"/>
    <property type="evidence" value="ECO:0007669"/>
    <property type="project" value="UniProtKB-UniPathway"/>
</dbReference>
<reference evidence="14 15" key="1">
    <citation type="submission" date="2019-02" db="EMBL/GenBank/DDBJ databases">
        <title>Genomic Encyclopedia of Type Strains, Phase IV (KMG-IV): sequencing the most valuable type-strain genomes for metagenomic binning, comparative biology and taxonomic classification.</title>
        <authorList>
            <person name="Goeker M."/>
        </authorList>
    </citation>
    <scope>NUCLEOTIDE SEQUENCE [LARGE SCALE GENOMIC DNA]</scope>
    <source>
        <strain evidence="14 15">DSM 10617</strain>
    </source>
</reference>
<dbReference type="EC" id="2.7.6.3" evidence="3"/>
<dbReference type="InterPro" id="IPR000550">
    <property type="entry name" value="Hppk"/>
</dbReference>
<evidence type="ECO:0000256" key="7">
    <source>
        <dbReference type="ARBA" id="ARBA00022777"/>
    </source>
</evidence>
<evidence type="ECO:0000259" key="13">
    <source>
        <dbReference type="PROSITE" id="PS00794"/>
    </source>
</evidence>
<keyword evidence="8" id="KW-0067">ATP-binding</keyword>
<evidence type="ECO:0000256" key="9">
    <source>
        <dbReference type="ARBA" id="ARBA00022909"/>
    </source>
</evidence>
<dbReference type="PANTHER" id="PTHR43071">
    <property type="entry name" value="2-AMINO-4-HYDROXY-6-HYDROXYMETHYLDIHYDROPTERIDINE PYROPHOSPHOKINASE"/>
    <property type="match status" value="1"/>
</dbReference>